<feature type="domain" description="Heterokaryon incompatibility" evidence="1">
    <location>
        <begin position="236"/>
        <end position="324"/>
    </location>
</feature>
<keyword evidence="3" id="KW-1185">Reference proteome</keyword>
<proteinExistence type="predicted"/>
<comment type="caution">
    <text evidence="2">The sequence shown here is derived from an EMBL/GenBank/DDBJ whole genome shotgun (WGS) entry which is preliminary data.</text>
</comment>
<organism evidence="2 3">
    <name type="scientific">Boletus reticuloceps</name>
    <dbReference type="NCBI Taxonomy" id="495285"/>
    <lineage>
        <taxon>Eukaryota</taxon>
        <taxon>Fungi</taxon>
        <taxon>Dikarya</taxon>
        <taxon>Basidiomycota</taxon>
        <taxon>Agaricomycotina</taxon>
        <taxon>Agaricomycetes</taxon>
        <taxon>Agaricomycetidae</taxon>
        <taxon>Boletales</taxon>
        <taxon>Boletineae</taxon>
        <taxon>Boletaceae</taxon>
        <taxon>Boletoideae</taxon>
        <taxon>Boletus</taxon>
    </lineage>
</organism>
<dbReference type="Gene3D" id="1.25.40.10">
    <property type="entry name" value="Tetratricopeptide repeat domain"/>
    <property type="match status" value="1"/>
</dbReference>
<dbReference type="AlphaFoldDB" id="A0A8I2YPR7"/>
<accession>A0A8I2YPR7</accession>
<sequence length="563" mass="63372">MCEYFATIDRITDAIECFQKMVDELVEETSTHDEKAAWVVDFKHRCSGKLESFGDTAMSVGRHHDAISHYSAALGLDPTAPQGLFTKRSKAHIAGGLWEAALNDANKVIEFDPLSPCGYEMKHAALHEAGDYENATSAFETMLAKVSQSSDVAIRERYRQHVGPGEARVAVRRAVQDAIRDSPRVLINTASGRLLDKSEQAAVFESLPVFNKLVSSTTTSIDHTSIEHDVTQYYRYAMFSHKWEGNEPLFEKVMRMMVYDLEESHTHDKLKMFCKIVRDAGLHWAWSDTCCINKADHFVLQEALVSMFKWYQDSALTLVLLRGVRSPSRRGALVKSIWNTRAWTFQEYHASRVVRFYNEDWTLYRNLDIPNHKESPEIISEMEEATSVSARTLMALRPGLDDIREKLCLASTRQTTLIEDAAYSLLGIFSMSLPIVYGEGDQALGRLLAQLLTNSGDTSILAWTGRSGSFNSCLPANIIVFKEFPTSHIPSATLSTETEITTARPRSFSFNLTLAMKLYDRLHELPIPMFVGKRMKLPCLAFKLGPVSATASENYDHQKISPD</sequence>
<protein>
    <recommendedName>
        <fullName evidence="1">Heterokaryon incompatibility domain-containing protein</fullName>
    </recommendedName>
</protein>
<dbReference type="InterPro" id="IPR011990">
    <property type="entry name" value="TPR-like_helical_dom_sf"/>
</dbReference>
<dbReference type="Pfam" id="PF06985">
    <property type="entry name" value="HET"/>
    <property type="match status" value="1"/>
</dbReference>
<evidence type="ECO:0000259" key="1">
    <source>
        <dbReference type="Pfam" id="PF06985"/>
    </source>
</evidence>
<dbReference type="InterPro" id="IPR010730">
    <property type="entry name" value="HET"/>
</dbReference>
<reference evidence="2" key="1">
    <citation type="submission" date="2021-03" db="EMBL/GenBank/DDBJ databases">
        <title>Evolutionary innovations through gain and loss of genes in the ectomycorrhizal Boletales.</title>
        <authorList>
            <person name="Wu G."/>
            <person name="Miyauchi S."/>
            <person name="Morin E."/>
            <person name="Yang Z.-L."/>
            <person name="Xu J."/>
            <person name="Martin F.M."/>
        </authorList>
    </citation>
    <scope>NUCLEOTIDE SEQUENCE</scope>
    <source>
        <strain evidence="2">BR01</strain>
    </source>
</reference>
<dbReference type="PANTHER" id="PTHR10622:SF10">
    <property type="entry name" value="HET DOMAIN-CONTAINING PROTEIN"/>
    <property type="match status" value="1"/>
</dbReference>
<dbReference type="OrthoDB" id="2423701at2759"/>
<evidence type="ECO:0000313" key="3">
    <source>
        <dbReference type="Proteomes" id="UP000683000"/>
    </source>
</evidence>
<dbReference type="EMBL" id="JAGFBS010000015">
    <property type="protein sequence ID" value="KAG6375272.1"/>
    <property type="molecule type" value="Genomic_DNA"/>
</dbReference>
<evidence type="ECO:0000313" key="2">
    <source>
        <dbReference type="EMBL" id="KAG6375272.1"/>
    </source>
</evidence>
<gene>
    <name evidence="2" type="ORF">JVT61DRAFT_3492</name>
</gene>
<dbReference type="SUPFAM" id="SSF48452">
    <property type="entry name" value="TPR-like"/>
    <property type="match status" value="1"/>
</dbReference>
<dbReference type="PANTHER" id="PTHR10622">
    <property type="entry name" value="HET DOMAIN-CONTAINING PROTEIN"/>
    <property type="match status" value="1"/>
</dbReference>
<dbReference type="Proteomes" id="UP000683000">
    <property type="component" value="Unassembled WGS sequence"/>
</dbReference>
<name>A0A8I2YPR7_9AGAM</name>